<dbReference type="Gene3D" id="3.40.710.10">
    <property type="entry name" value="DD-peptidase/beta-lactamase superfamily"/>
    <property type="match status" value="1"/>
</dbReference>
<dbReference type="GO" id="GO:0004185">
    <property type="term" value="F:serine-type carboxypeptidase activity"/>
    <property type="evidence" value="ECO:0007669"/>
    <property type="project" value="InterPro"/>
</dbReference>
<reference evidence="4" key="1">
    <citation type="submission" date="2016-10" db="EMBL/GenBank/DDBJ databases">
        <authorList>
            <person name="Varghese N."/>
            <person name="Submissions S."/>
        </authorList>
    </citation>
    <scope>NUCLEOTIDE SEQUENCE [LARGE SCALE GENOMIC DNA]</scope>
    <source>
        <strain evidence="4">DSM 45789</strain>
    </source>
</reference>
<dbReference type="InterPro" id="IPR012338">
    <property type="entry name" value="Beta-lactam/transpept-like"/>
</dbReference>
<evidence type="ECO:0000256" key="1">
    <source>
        <dbReference type="ARBA" id="ARBA00006096"/>
    </source>
</evidence>
<keyword evidence="4" id="KW-1185">Reference proteome</keyword>
<gene>
    <name evidence="3" type="ORF">SAMN05444972_10890</name>
</gene>
<dbReference type="OrthoDB" id="9802627at2"/>
<keyword evidence="3" id="KW-0645">Protease</keyword>
<dbReference type="EMBL" id="FPAA01000008">
    <property type="protein sequence ID" value="SFS81338.1"/>
    <property type="molecule type" value="Genomic_DNA"/>
</dbReference>
<dbReference type="SUPFAM" id="SSF56601">
    <property type="entry name" value="beta-lactamase/transpeptidase-like"/>
    <property type="match status" value="1"/>
</dbReference>
<evidence type="ECO:0000313" key="4">
    <source>
        <dbReference type="Proteomes" id="UP000198660"/>
    </source>
</evidence>
<dbReference type="Pfam" id="PF02113">
    <property type="entry name" value="Peptidase_S13"/>
    <property type="match status" value="1"/>
</dbReference>
<dbReference type="InterPro" id="IPR000667">
    <property type="entry name" value="Peptidase_S13"/>
</dbReference>
<organism evidence="3 4">
    <name type="scientific">Marininema halotolerans</name>
    <dbReference type="NCBI Taxonomy" id="1155944"/>
    <lineage>
        <taxon>Bacteria</taxon>
        <taxon>Bacillati</taxon>
        <taxon>Bacillota</taxon>
        <taxon>Bacilli</taxon>
        <taxon>Bacillales</taxon>
        <taxon>Thermoactinomycetaceae</taxon>
        <taxon>Marininema</taxon>
    </lineage>
</organism>
<dbReference type="PANTHER" id="PTHR30023">
    <property type="entry name" value="D-ALANYL-D-ALANINE CARBOXYPEPTIDASE"/>
    <property type="match status" value="1"/>
</dbReference>
<evidence type="ECO:0000256" key="2">
    <source>
        <dbReference type="ARBA" id="ARBA00022801"/>
    </source>
</evidence>
<keyword evidence="3" id="KW-0121">Carboxypeptidase</keyword>
<dbReference type="AlphaFoldDB" id="A0A1I6SX09"/>
<keyword evidence="2" id="KW-0378">Hydrolase</keyword>
<dbReference type="Gene3D" id="3.50.80.20">
    <property type="entry name" value="D-Ala-D-Ala carboxypeptidase C, peptidase S13"/>
    <property type="match status" value="1"/>
</dbReference>
<dbReference type="Proteomes" id="UP000198660">
    <property type="component" value="Unassembled WGS sequence"/>
</dbReference>
<dbReference type="GO" id="GO:0006508">
    <property type="term" value="P:proteolysis"/>
    <property type="evidence" value="ECO:0007669"/>
    <property type="project" value="InterPro"/>
</dbReference>
<accession>A0A1I6SX09</accession>
<dbReference type="NCBIfam" id="TIGR00666">
    <property type="entry name" value="PBP4"/>
    <property type="match status" value="1"/>
</dbReference>
<name>A0A1I6SX09_9BACL</name>
<dbReference type="PANTHER" id="PTHR30023:SF0">
    <property type="entry name" value="PENICILLIN-SENSITIVE CARBOXYPEPTIDASE A"/>
    <property type="match status" value="1"/>
</dbReference>
<dbReference type="PRINTS" id="PR00922">
    <property type="entry name" value="DADACBPTASE3"/>
</dbReference>
<sequence length="435" mass="48932">MRELLLKVEKLVADWEKERDEKGARVGCALFCVPLGEGGNIDGDKLFIPASNNKLWTSAVALDQLGSQYRWETQVHITPDQLMIQGGGDPGFCFEDAQKIAQRLRVRGVERLPKKWWINNGWCDDHPWGAGWKWDHLASGYCPRIEGLIMEGNRIHFQANPQTEIPQFCSHGFGKVRVSSHCTWTDGESEVVVQREDHTNDFYISGKLSRREPEVTGAVWSGPSYFVEGFRQACLREGIQISEKTQILYGDRLDEKGLRLIHYSNPLSQIVLQINRESNNLSAEILLRTLGKSSENFSEEKGIHRVLRVLHNWGLQGPTQYVDGSGLSMDNLSSPNAIVELLAYQLHSPMFPLFLNSLSRYGKVGTLADRKTSLPSNWDVAAKTGSLVNVRTLSGYFLQNQSPIMVFSLLINGLSEEANGEDLQDRFLHMLAGSM</sequence>
<evidence type="ECO:0000313" key="3">
    <source>
        <dbReference type="EMBL" id="SFS81338.1"/>
    </source>
</evidence>
<comment type="similarity">
    <text evidence="1">Belongs to the peptidase S13 family.</text>
</comment>
<proteinExistence type="inferred from homology"/>
<protein>
    <submittedName>
        <fullName evidence="3">D-alanyl-D-alanine carboxypeptidase / D-alanyl-D-alanine-endopeptidase (Penicillin-binding protein 4)</fullName>
    </submittedName>
</protein>
<dbReference type="GO" id="GO:0000270">
    <property type="term" value="P:peptidoglycan metabolic process"/>
    <property type="evidence" value="ECO:0007669"/>
    <property type="project" value="TreeGrafter"/>
</dbReference>
<dbReference type="RefSeq" id="WP_091837574.1">
    <property type="nucleotide sequence ID" value="NZ_FPAA01000008.1"/>
</dbReference>